<keyword evidence="4" id="KW-1185">Reference proteome</keyword>
<dbReference type="AlphaFoldDB" id="A0A8J3EB80"/>
<name>A0A8J3EB80_9PROT</name>
<dbReference type="EMBL" id="BMKS01000006">
    <property type="protein sequence ID" value="GGG34355.1"/>
    <property type="molecule type" value="Genomic_DNA"/>
</dbReference>
<dbReference type="InterPro" id="IPR050266">
    <property type="entry name" value="AB_hydrolase_sf"/>
</dbReference>
<dbReference type="InterPro" id="IPR000073">
    <property type="entry name" value="AB_hydrolase_1"/>
</dbReference>
<dbReference type="Pfam" id="PF00561">
    <property type="entry name" value="Abhydrolase_1"/>
    <property type="match status" value="1"/>
</dbReference>
<proteinExistence type="predicted"/>
<dbReference type="PANTHER" id="PTHR43798:SF31">
    <property type="entry name" value="AB HYDROLASE SUPERFAMILY PROTEIN YCLE"/>
    <property type="match status" value="1"/>
</dbReference>
<feature type="domain" description="AB hydrolase-1" evidence="2">
    <location>
        <begin position="5"/>
        <end position="236"/>
    </location>
</feature>
<dbReference type="Gene3D" id="3.40.50.1820">
    <property type="entry name" value="alpha/beta hydrolase"/>
    <property type="match status" value="1"/>
</dbReference>
<evidence type="ECO:0000313" key="4">
    <source>
        <dbReference type="Proteomes" id="UP000597507"/>
    </source>
</evidence>
<evidence type="ECO:0000256" key="1">
    <source>
        <dbReference type="ARBA" id="ARBA00022801"/>
    </source>
</evidence>
<reference evidence="3 4" key="1">
    <citation type="journal article" date="2014" name="Int. J. Syst. Evol. Microbiol.">
        <title>Complete genome sequence of Corynebacterium casei LMG S-19264T (=DSM 44701T), isolated from a smear-ripened cheese.</title>
        <authorList>
            <consortium name="US DOE Joint Genome Institute (JGI-PGF)"/>
            <person name="Walter F."/>
            <person name="Albersmeier A."/>
            <person name="Kalinowski J."/>
            <person name="Ruckert C."/>
        </authorList>
    </citation>
    <scope>NUCLEOTIDE SEQUENCE [LARGE SCALE GENOMIC DNA]</scope>
    <source>
        <strain evidence="3 4">CGMCC 1.16330</strain>
    </source>
</reference>
<sequence length="258" mass="28472">MHEFGADHREWEAQVQWFGREYRCIAFAARGYPPSDVPEDERLYGQDFAAADIGAVMRHCGVERAHLVGCSMGSFASLLFALRNPGRASALVLAGVGSGSTRSAAAREEFRRTCAARGDALTRDGWDGAHAEETGHGPTRIQLKKKNPRGWAEYMARLRTRSGLGTGMTMRRYQGMRDSIFDWEQDLRALQVPTLLAVGDEDTPCLEANLFLKQTLPNCGLWVAPRTGHAINLEEPAAFNEAVASFLSTVERGRWSLG</sequence>
<accession>A0A8J3EB80</accession>
<keyword evidence="1 3" id="KW-0378">Hydrolase</keyword>
<dbReference type="InterPro" id="IPR029058">
    <property type="entry name" value="AB_hydrolase_fold"/>
</dbReference>
<dbReference type="GO" id="GO:0016787">
    <property type="term" value="F:hydrolase activity"/>
    <property type="evidence" value="ECO:0007669"/>
    <property type="project" value="UniProtKB-KW"/>
</dbReference>
<organism evidence="3 4">
    <name type="scientific">Caldovatus sediminis</name>
    <dbReference type="NCBI Taxonomy" id="2041189"/>
    <lineage>
        <taxon>Bacteria</taxon>
        <taxon>Pseudomonadati</taxon>
        <taxon>Pseudomonadota</taxon>
        <taxon>Alphaproteobacteria</taxon>
        <taxon>Acetobacterales</taxon>
        <taxon>Roseomonadaceae</taxon>
        <taxon>Caldovatus</taxon>
    </lineage>
</organism>
<dbReference type="Proteomes" id="UP000597507">
    <property type="component" value="Unassembled WGS sequence"/>
</dbReference>
<gene>
    <name evidence="3" type="ORF">GCM10010964_22860</name>
</gene>
<evidence type="ECO:0000313" key="3">
    <source>
        <dbReference type="EMBL" id="GGG34355.1"/>
    </source>
</evidence>
<dbReference type="PANTHER" id="PTHR43798">
    <property type="entry name" value="MONOACYLGLYCEROL LIPASE"/>
    <property type="match status" value="1"/>
</dbReference>
<evidence type="ECO:0000259" key="2">
    <source>
        <dbReference type="Pfam" id="PF00561"/>
    </source>
</evidence>
<protein>
    <submittedName>
        <fullName evidence="3">Alpha/beta hydrolase</fullName>
    </submittedName>
</protein>
<comment type="caution">
    <text evidence="3">The sequence shown here is derived from an EMBL/GenBank/DDBJ whole genome shotgun (WGS) entry which is preliminary data.</text>
</comment>
<dbReference type="GO" id="GO:0016020">
    <property type="term" value="C:membrane"/>
    <property type="evidence" value="ECO:0007669"/>
    <property type="project" value="TreeGrafter"/>
</dbReference>
<dbReference type="SUPFAM" id="SSF53474">
    <property type="entry name" value="alpha/beta-Hydrolases"/>
    <property type="match status" value="1"/>
</dbReference>